<evidence type="ECO:0000313" key="3">
    <source>
        <dbReference type="EMBL" id="GIZ49333.1"/>
    </source>
</evidence>
<proteinExistence type="predicted"/>
<name>A0A9P3L1S3_9PEZI</name>
<protein>
    <submittedName>
        <fullName evidence="3">Uncharacterized protein</fullName>
    </submittedName>
</protein>
<dbReference type="EMBL" id="BOLY01000009">
    <property type="protein sequence ID" value="GIZ49333.1"/>
    <property type="molecule type" value="Genomic_DNA"/>
</dbReference>
<accession>A0A9P3L1S3</accession>
<feature type="chain" id="PRO_5040150532" evidence="2">
    <location>
        <begin position="22"/>
        <end position="377"/>
    </location>
</feature>
<organism evidence="3 4">
    <name type="scientific">Cercospora kikuchii</name>
    <dbReference type="NCBI Taxonomy" id="84275"/>
    <lineage>
        <taxon>Eukaryota</taxon>
        <taxon>Fungi</taxon>
        <taxon>Dikarya</taxon>
        <taxon>Ascomycota</taxon>
        <taxon>Pezizomycotina</taxon>
        <taxon>Dothideomycetes</taxon>
        <taxon>Dothideomycetidae</taxon>
        <taxon>Mycosphaerellales</taxon>
        <taxon>Mycosphaerellaceae</taxon>
        <taxon>Cercospora</taxon>
    </lineage>
</organism>
<dbReference type="RefSeq" id="XP_044663820.1">
    <property type="nucleotide sequence ID" value="XM_044807885.1"/>
</dbReference>
<dbReference type="OrthoDB" id="10648085at2759"/>
<dbReference type="Proteomes" id="UP000825890">
    <property type="component" value="Unassembled WGS sequence"/>
</dbReference>
<keyword evidence="4" id="KW-1185">Reference proteome</keyword>
<dbReference type="GeneID" id="68297940"/>
<reference evidence="3 4" key="1">
    <citation type="submission" date="2021-01" db="EMBL/GenBank/DDBJ databases">
        <title>Cercospora kikuchii MAFF 305040 whole genome shotgun sequence.</title>
        <authorList>
            <person name="Kashiwa T."/>
            <person name="Suzuki T."/>
        </authorList>
    </citation>
    <scope>NUCLEOTIDE SEQUENCE [LARGE SCALE GENOMIC DNA]</scope>
    <source>
        <strain evidence="3 4">MAFF 305040</strain>
    </source>
</reference>
<sequence length="377" mass="39737">MHSLFASRLIALLAAVPGIAAYVCSDFGCNGIANYINAQCGVDPNDASLHGDFAQFCLCQPANLALAVTYTGLNQAVTTESSTTSVTSTSVVTSVIFAFTGTNRNIQSGSPVTLNLNLGGQVYPALSYTYSPVTSNYYTDTTATVPTTTSSVTTTTTTATVTSTTTIAQITSTQLCTTGTITVTGDTSTTTTTSTITPTVKTKKKIRVSITTVRASCIGKPTGRPYYPRNLPNEYPPGLAKRQSPVNAGVVEIPWCPLYLGNPQPTTYTTATVFTTTTATTTDTSTDIATTTETATETPTPLTTTVCSDVDATETTTPTTTATAFTTAPQSTTTLTRTYVYTVTVYPRYPKPCSTPRPKYPNGSGCKLTKPKKKKHN</sequence>
<evidence type="ECO:0000313" key="4">
    <source>
        <dbReference type="Proteomes" id="UP000825890"/>
    </source>
</evidence>
<dbReference type="AlphaFoldDB" id="A0A9P3L1S3"/>
<feature type="signal peptide" evidence="2">
    <location>
        <begin position="1"/>
        <end position="21"/>
    </location>
</feature>
<feature type="region of interest" description="Disordered" evidence="1">
    <location>
        <begin position="351"/>
        <end position="377"/>
    </location>
</feature>
<evidence type="ECO:0000256" key="1">
    <source>
        <dbReference type="SAM" id="MobiDB-lite"/>
    </source>
</evidence>
<keyword evidence="2" id="KW-0732">Signal</keyword>
<comment type="caution">
    <text evidence="3">The sequence shown here is derived from an EMBL/GenBank/DDBJ whole genome shotgun (WGS) entry which is preliminary data.</text>
</comment>
<gene>
    <name evidence="3" type="ORF">CKM354_001236500</name>
</gene>
<evidence type="ECO:0000256" key="2">
    <source>
        <dbReference type="SAM" id="SignalP"/>
    </source>
</evidence>